<dbReference type="Gramene" id="rna-AYBTSS11_LOCUS2986">
    <property type="protein sequence ID" value="CAJ1894166.1"/>
    <property type="gene ID" value="gene-AYBTSS11_LOCUS2986"/>
</dbReference>
<gene>
    <name evidence="8" type="primary">MLO</name>
    <name evidence="10" type="ORF">AYBTSS11_LOCUS2986</name>
</gene>
<dbReference type="Pfam" id="PF03094">
    <property type="entry name" value="Mlo"/>
    <property type="match status" value="4"/>
</dbReference>
<keyword evidence="8" id="KW-0112">Calmodulin-binding</keyword>
<comment type="domain">
    <text evidence="8">The C-terminus contains a calmodulin-binding domain, which binds calmodulin in a calcium-dependent fashion.</text>
</comment>
<protein>
    <recommendedName>
        <fullName evidence="8">MLO-like protein</fullName>
    </recommendedName>
</protein>
<evidence type="ECO:0000256" key="9">
    <source>
        <dbReference type="SAM" id="Phobius"/>
    </source>
</evidence>
<keyword evidence="11" id="KW-1185">Reference proteome</keyword>
<feature type="transmembrane region" description="Helical" evidence="9">
    <location>
        <begin position="230"/>
        <end position="250"/>
    </location>
</feature>
<dbReference type="InterPro" id="IPR004326">
    <property type="entry name" value="Mlo"/>
</dbReference>
<organism evidence="10 11">
    <name type="scientific">Sphenostylis stenocarpa</name>
    <dbReference type="NCBI Taxonomy" id="92480"/>
    <lineage>
        <taxon>Eukaryota</taxon>
        <taxon>Viridiplantae</taxon>
        <taxon>Streptophyta</taxon>
        <taxon>Embryophyta</taxon>
        <taxon>Tracheophyta</taxon>
        <taxon>Spermatophyta</taxon>
        <taxon>Magnoliopsida</taxon>
        <taxon>eudicotyledons</taxon>
        <taxon>Gunneridae</taxon>
        <taxon>Pentapetalae</taxon>
        <taxon>rosids</taxon>
        <taxon>fabids</taxon>
        <taxon>Fabales</taxon>
        <taxon>Fabaceae</taxon>
        <taxon>Papilionoideae</taxon>
        <taxon>50 kb inversion clade</taxon>
        <taxon>NPAAA clade</taxon>
        <taxon>indigoferoid/millettioid clade</taxon>
        <taxon>Phaseoleae</taxon>
        <taxon>Sphenostylis</taxon>
    </lineage>
</organism>
<evidence type="ECO:0000256" key="2">
    <source>
        <dbReference type="ARBA" id="ARBA00006574"/>
    </source>
</evidence>
<dbReference type="PANTHER" id="PTHR31942:SF59">
    <property type="entry name" value="MLO-LIKE PROTEIN"/>
    <property type="match status" value="1"/>
</dbReference>
<evidence type="ECO:0000313" key="11">
    <source>
        <dbReference type="Proteomes" id="UP001189624"/>
    </source>
</evidence>
<keyword evidence="5 8" id="KW-1133">Transmembrane helix</keyword>
<evidence type="ECO:0000256" key="6">
    <source>
        <dbReference type="ARBA" id="ARBA00023136"/>
    </source>
</evidence>
<evidence type="ECO:0000256" key="1">
    <source>
        <dbReference type="ARBA" id="ARBA00004141"/>
    </source>
</evidence>
<evidence type="ECO:0000313" key="10">
    <source>
        <dbReference type="EMBL" id="CAJ1894166.1"/>
    </source>
</evidence>
<sequence>MLRTCQLSHVRLKDLAHDLSGVRSNMMYNPLFAGLHKHHMTFSKDTTLISLAHHTHLGKSSKENQAFLPDNMDMVTVVEETSEERFELMILGFMSLLLTVTQNTIIEICIPVRAADTMLPCRKRTTNDTAILDSCSAKNANKVALVSKHGIHQLHMFIFVLAVMQIVYSFLTVSLARAKMRHWKAWDEETQTIEYEIANDVPCISQAHFSARNSNFDFQNYIEQSLEEDFRIIVSISPVMWFTVVIFLLVDVHGWHVYLWLSYVPLLVVLVVGAKLEVIVDEMALQMKDVNNVTKGTPLVCPSDKFFWVVVQVLCSYVTLPLYALVAQMGSQVKSKALAKILRQWHVEVRQRRRKQQKMVKSFSFRHINISSEWSQGKKSAPEFASALCEGIRSSNEGEIVEELDHTVKTKASSSSIPSVV</sequence>
<keyword evidence="7 8" id="KW-0568">Pathogenesis-related protein</keyword>
<feature type="transmembrane region" description="Helical" evidence="9">
    <location>
        <begin position="306"/>
        <end position="326"/>
    </location>
</feature>
<dbReference type="EMBL" id="OY731398">
    <property type="protein sequence ID" value="CAJ1894166.1"/>
    <property type="molecule type" value="Genomic_DNA"/>
</dbReference>
<accession>A0AA86RQT2</accession>
<keyword evidence="3 8" id="KW-0812">Transmembrane</keyword>
<evidence type="ECO:0000256" key="8">
    <source>
        <dbReference type="RuleBase" id="RU280816"/>
    </source>
</evidence>
<evidence type="ECO:0000256" key="5">
    <source>
        <dbReference type="ARBA" id="ARBA00022989"/>
    </source>
</evidence>
<proteinExistence type="inferred from homology"/>
<dbReference type="GO" id="GO:0006952">
    <property type="term" value="P:defense response"/>
    <property type="evidence" value="ECO:0007669"/>
    <property type="project" value="UniProtKB-KW"/>
</dbReference>
<dbReference type="PANTHER" id="PTHR31942">
    <property type="entry name" value="MLO-LIKE PROTEIN 1"/>
    <property type="match status" value="1"/>
</dbReference>
<comment type="similarity">
    <text evidence="2 8">Belongs to the MLO family.</text>
</comment>
<comment type="function">
    <text evidence="8">May be involved in modulation of pathogen defense and leaf cell death.</text>
</comment>
<reference evidence="10" key="1">
    <citation type="submission" date="2023-10" db="EMBL/GenBank/DDBJ databases">
        <authorList>
            <person name="Domelevo Entfellner J.-B."/>
        </authorList>
    </citation>
    <scope>NUCLEOTIDE SEQUENCE</scope>
</reference>
<evidence type="ECO:0000256" key="3">
    <source>
        <dbReference type="ARBA" id="ARBA00022692"/>
    </source>
</evidence>
<keyword evidence="4 8" id="KW-0611">Plant defense</keyword>
<dbReference type="GO" id="GO:0005516">
    <property type="term" value="F:calmodulin binding"/>
    <property type="evidence" value="ECO:0007669"/>
    <property type="project" value="UniProtKB-KW"/>
</dbReference>
<feature type="transmembrane region" description="Helical" evidence="9">
    <location>
        <begin position="156"/>
        <end position="176"/>
    </location>
</feature>
<name>A0AA86RQT2_9FABA</name>
<dbReference type="AlphaFoldDB" id="A0AA86RQT2"/>
<evidence type="ECO:0000256" key="7">
    <source>
        <dbReference type="ARBA" id="ARBA00023265"/>
    </source>
</evidence>
<keyword evidence="6 8" id="KW-0472">Membrane</keyword>
<comment type="subcellular location">
    <subcellularLocation>
        <location evidence="1 8">Membrane</location>
        <topology evidence="1 8">Multi-pass membrane protein</topology>
    </subcellularLocation>
</comment>
<evidence type="ECO:0000256" key="4">
    <source>
        <dbReference type="ARBA" id="ARBA00022821"/>
    </source>
</evidence>
<feature type="transmembrane region" description="Helical" evidence="9">
    <location>
        <begin position="257"/>
        <end position="276"/>
    </location>
</feature>
<dbReference type="Proteomes" id="UP001189624">
    <property type="component" value="Chromosome 1"/>
</dbReference>
<dbReference type="GO" id="GO:0016020">
    <property type="term" value="C:membrane"/>
    <property type="evidence" value="ECO:0007669"/>
    <property type="project" value="UniProtKB-SubCell"/>
</dbReference>